<organism evidence="10 11">
    <name type="scientific">Paenibacillus oenotherae</name>
    <dbReference type="NCBI Taxonomy" id="1435645"/>
    <lineage>
        <taxon>Bacteria</taxon>
        <taxon>Bacillati</taxon>
        <taxon>Bacillota</taxon>
        <taxon>Bacilli</taxon>
        <taxon>Bacillales</taxon>
        <taxon>Paenibacillaceae</taxon>
        <taxon>Paenibacillus</taxon>
    </lineage>
</organism>
<dbReference type="PROSITE" id="PS50110">
    <property type="entry name" value="RESPONSE_REGULATORY"/>
    <property type="match status" value="1"/>
</dbReference>
<dbReference type="SUPFAM" id="SSF52172">
    <property type="entry name" value="CheY-like"/>
    <property type="match status" value="1"/>
</dbReference>
<comment type="caution">
    <text evidence="10">The sequence shown here is derived from an EMBL/GenBank/DDBJ whole genome shotgun (WGS) entry which is preliminary data.</text>
</comment>
<dbReference type="Proteomes" id="UP000812277">
    <property type="component" value="Unassembled WGS sequence"/>
</dbReference>
<dbReference type="InterPro" id="IPR051677">
    <property type="entry name" value="AfsR-DnrI-RedD_regulator"/>
</dbReference>
<dbReference type="InterPro" id="IPR001867">
    <property type="entry name" value="OmpR/PhoB-type_DNA-bd"/>
</dbReference>
<evidence type="ECO:0000256" key="5">
    <source>
        <dbReference type="ARBA" id="ARBA00023163"/>
    </source>
</evidence>
<feature type="domain" description="OmpR/PhoB-type" evidence="9">
    <location>
        <begin position="126"/>
        <end position="228"/>
    </location>
</feature>
<dbReference type="InterPro" id="IPR005158">
    <property type="entry name" value="BTAD"/>
</dbReference>
<feature type="DNA-binding region" description="OmpR/PhoB-type" evidence="7">
    <location>
        <begin position="126"/>
        <end position="228"/>
    </location>
</feature>
<evidence type="ECO:0000256" key="1">
    <source>
        <dbReference type="ARBA" id="ARBA00005820"/>
    </source>
</evidence>
<sequence length="379" mass="44533">MRVILVDDERLALTRLEKMVSAIEDCDVIGAFLNVERAIEEIALARPDIVFLDIQMPGMDGIEAAALIREITPSTEIVFVSAYRKYAFDAFGLEALDYMLKPVTEERLLETVRRLRKRIQSQLRPAAQSTVRFHCMGRLQLQIADNEPETIKWRTTKVKELFAYLLHHRNQTVSKDTLLELLWPGLDERKGIANLQTSIYRIRNLCKSDELKQVMMINFSHYGYILETKKIIVDAEEWDQQLRQLEPISEYNAAQHQRVFDQYRGDYFGEDQYFWAEVERNRLKRMWLELAGSLGQYYDRNGKDHEALAIYHRAVQHEPLLEEGHLALMSIYDRLKDYDSVELQYRHMVGVLKREADVSPGKETVEWYQRWQLANSNPM</sequence>
<dbReference type="Gene3D" id="3.40.50.2300">
    <property type="match status" value="1"/>
</dbReference>
<dbReference type="InterPro" id="IPR011990">
    <property type="entry name" value="TPR-like_helical_dom_sf"/>
</dbReference>
<keyword evidence="3" id="KW-0805">Transcription regulation</keyword>
<evidence type="ECO:0000256" key="7">
    <source>
        <dbReference type="PROSITE-ProRule" id="PRU01091"/>
    </source>
</evidence>
<keyword evidence="4 7" id="KW-0238">DNA-binding</keyword>
<keyword evidence="6" id="KW-0597">Phosphoprotein</keyword>
<dbReference type="PANTHER" id="PTHR35807:SF2">
    <property type="entry name" value="TRANSCRIPTIONAL ACTIVATOR DOMAIN"/>
    <property type="match status" value="1"/>
</dbReference>
<gene>
    <name evidence="10" type="ORF">K0T92_19945</name>
</gene>
<dbReference type="RefSeq" id="WP_219874239.1">
    <property type="nucleotide sequence ID" value="NZ_JAHZIJ010000018.1"/>
</dbReference>
<protein>
    <submittedName>
        <fullName evidence="10">Response regulator</fullName>
    </submittedName>
</protein>
<dbReference type="Gene3D" id="1.10.10.10">
    <property type="entry name" value="Winged helix-like DNA-binding domain superfamily/Winged helix DNA-binding domain"/>
    <property type="match status" value="1"/>
</dbReference>
<dbReference type="InterPro" id="IPR036388">
    <property type="entry name" value="WH-like_DNA-bd_sf"/>
</dbReference>
<feature type="modified residue" description="4-aspartylphosphate" evidence="6">
    <location>
        <position position="53"/>
    </location>
</feature>
<proteinExistence type="inferred from homology"/>
<accession>A0ABS7DAM7</accession>
<dbReference type="SMART" id="SM00862">
    <property type="entry name" value="Trans_reg_C"/>
    <property type="match status" value="1"/>
</dbReference>
<dbReference type="Pfam" id="PF00072">
    <property type="entry name" value="Response_reg"/>
    <property type="match status" value="1"/>
</dbReference>
<dbReference type="SMART" id="SM01043">
    <property type="entry name" value="BTAD"/>
    <property type="match status" value="1"/>
</dbReference>
<evidence type="ECO:0000256" key="2">
    <source>
        <dbReference type="ARBA" id="ARBA00023012"/>
    </source>
</evidence>
<dbReference type="InterPro" id="IPR001789">
    <property type="entry name" value="Sig_transdc_resp-reg_receiver"/>
</dbReference>
<name>A0ABS7DAM7_9BACL</name>
<dbReference type="InterPro" id="IPR011006">
    <property type="entry name" value="CheY-like_superfamily"/>
</dbReference>
<evidence type="ECO:0000256" key="6">
    <source>
        <dbReference type="PROSITE-ProRule" id="PRU00169"/>
    </source>
</evidence>
<comment type="similarity">
    <text evidence="1">Belongs to the AfsR/DnrI/RedD regulatory family.</text>
</comment>
<dbReference type="EMBL" id="JAHZIJ010000018">
    <property type="protein sequence ID" value="MBW7476992.1"/>
    <property type="molecule type" value="Genomic_DNA"/>
</dbReference>
<evidence type="ECO:0000259" key="9">
    <source>
        <dbReference type="PROSITE" id="PS51755"/>
    </source>
</evidence>
<keyword evidence="11" id="KW-1185">Reference proteome</keyword>
<evidence type="ECO:0000313" key="10">
    <source>
        <dbReference type="EMBL" id="MBW7476992.1"/>
    </source>
</evidence>
<dbReference type="InterPro" id="IPR016032">
    <property type="entry name" value="Sig_transdc_resp-reg_C-effctor"/>
</dbReference>
<dbReference type="PANTHER" id="PTHR35807">
    <property type="entry name" value="TRANSCRIPTIONAL REGULATOR REDD-RELATED"/>
    <property type="match status" value="1"/>
</dbReference>
<reference evidence="10 11" key="1">
    <citation type="submission" date="2021-07" db="EMBL/GenBank/DDBJ databases">
        <title>Paenibacillus radiodurans sp. nov., isolated from the southeastern edge of Tengger Desert.</title>
        <authorList>
            <person name="Zhang G."/>
        </authorList>
    </citation>
    <scope>NUCLEOTIDE SEQUENCE [LARGE SCALE GENOMIC DNA]</scope>
    <source>
        <strain evidence="10 11">DT7-4</strain>
    </source>
</reference>
<dbReference type="SUPFAM" id="SSF46894">
    <property type="entry name" value="C-terminal effector domain of the bipartite response regulators"/>
    <property type="match status" value="1"/>
</dbReference>
<dbReference type="PROSITE" id="PS51755">
    <property type="entry name" value="OMPR_PHOB"/>
    <property type="match status" value="1"/>
</dbReference>
<dbReference type="SUPFAM" id="SSF48452">
    <property type="entry name" value="TPR-like"/>
    <property type="match status" value="1"/>
</dbReference>
<evidence type="ECO:0000256" key="4">
    <source>
        <dbReference type="ARBA" id="ARBA00023125"/>
    </source>
</evidence>
<dbReference type="Gene3D" id="1.25.40.10">
    <property type="entry name" value="Tetratricopeptide repeat domain"/>
    <property type="match status" value="1"/>
</dbReference>
<feature type="domain" description="Response regulatory" evidence="8">
    <location>
        <begin position="2"/>
        <end position="116"/>
    </location>
</feature>
<evidence type="ECO:0000259" key="8">
    <source>
        <dbReference type="PROSITE" id="PS50110"/>
    </source>
</evidence>
<dbReference type="SMART" id="SM00448">
    <property type="entry name" value="REC"/>
    <property type="match status" value="1"/>
</dbReference>
<keyword evidence="2" id="KW-0902">Two-component regulatory system</keyword>
<evidence type="ECO:0000256" key="3">
    <source>
        <dbReference type="ARBA" id="ARBA00023015"/>
    </source>
</evidence>
<dbReference type="Pfam" id="PF03704">
    <property type="entry name" value="BTAD"/>
    <property type="match status" value="1"/>
</dbReference>
<keyword evidence="5" id="KW-0804">Transcription</keyword>
<evidence type="ECO:0000313" key="11">
    <source>
        <dbReference type="Proteomes" id="UP000812277"/>
    </source>
</evidence>